<name>A0A0A8YS59_ARUDO</name>
<accession>A0A0A8YS59</accession>
<proteinExistence type="predicted"/>
<reference evidence="1" key="1">
    <citation type="submission" date="2014-09" db="EMBL/GenBank/DDBJ databases">
        <authorList>
            <person name="Magalhaes I.L.F."/>
            <person name="Oliveira U."/>
            <person name="Santos F.R."/>
            <person name="Vidigal T.H.D.A."/>
            <person name="Brescovit A.D."/>
            <person name="Santos A.J."/>
        </authorList>
    </citation>
    <scope>NUCLEOTIDE SEQUENCE</scope>
    <source>
        <tissue evidence="1">Shoot tissue taken approximately 20 cm above the soil surface</tissue>
    </source>
</reference>
<protein>
    <submittedName>
        <fullName evidence="1">Uncharacterized protein</fullName>
    </submittedName>
</protein>
<reference evidence="1" key="2">
    <citation type="journal article" date="2015" name="Data Brief">
        <title>Shoot transcriptome of the giant reed, Arundo donax.</title>
        <authorList>
            <person name="Barrero R.A."/>
            <person name="Guerrero F.D."/>
            <person name="Moolhuijzen P."/>
            <person name="Goolsby J.A."/>
            <person name="Tidwell J."/>
            <person name="Bellgard S.E."/>
            <person name="Bellgard M.I."/>
        </authorList>
    </citation>
    <scope>NUCLEOTIDE SEQUENCE</scope>
    <source>
        <tissue evidence="1">Shoot tissue taken approximately 20 cm above the soil surface</tissue>
    </source>
</reference>
<dbReference type="AlphaFoldDB" id="A0A0A8YS59"/>
<sequence>MFMPKLAFNKQQNVQISMMPLGIVIFSEINAHVSEIFTKQEK</sequence>
<dbReference type="EMBL" id="GBRH01268644">
    <property type="protein sequence ID" value="JAD29251.1"/>
    <property type="molecule type" value="Transcribed_RNA"/>
</dbReference>
<organism evidence="1">
    <name type="scientific">Arundo donax</name>
    <name type="common">Giant reed</name>
    <name type="synonym">Donax arundinaceus</name>
    <dbReference type="NCBI Taxonomy" id="35708"/>
    <lineage>
        <taxon>Eukaryota</taxon>
        <taxon>Viridiplantae</taxon>
        <taxon>Streptophyta</taxon>
        <taxon>Embryophyta</taxon>
        <taxon>Tracheophyta</taxon>
        <taxon>Spermatophyta</taxon>
        <taxon>Magnoliopsida</taxon>
        <taxon>Liliopsida</taxon>
        <taxon>Poales</taxon>
        <taxon>Poaceae</taxon>
        <taxon>PACMAD clade</taxon>
        <taxon>Arundinoideae</taxon>
        <taxon>Arundineae</taxon>
        <taxon>Arundo</taxon>
    </lineage>
</organism>
<evidence type="ECO:0000313" key="1">
    <source>
        <dbReference type="EMBL" id="JAD29251.1"/>
    </source>
</evidence>